<reference evidence="3" key="1">
    <citation type="journal article" date="2020" name="mSystems">
        <title>Genome- and Community-Level Interaction Insights into Carbon Utilization and Element Cycling Functions of Hydrothermarchaeota in Hydrothermal Sediment.</title>
        <authorList>
            <person name="Zhou Z."/>
            <person name="Liu Y."/>
            <person name="Xu W."/>
            <person name="Pan J."/>
            <person name="Luo Z.H."/>
            <person name="Li M."/>
        </authorList>
    </citation>
    <scope>NUCLEOTIDE SEQUENCE [LARGE SCALE GENOMIC DNA]</scope>
    <source>
        <strain evidence="3">HyVt-233</strain>
    </source>
</reference>
<dbReference type="InterPro" id="IPR050879">
    <property type="entry name" value="Acyltransferase_3"/>
</dbReference>
<feature type="transmembrane region" description="Helical" evidence="1">
    <location>
        <begin position="69"/>
        <end position="90"/>
    </location>
</feature>
<feature type="domain" description="Acyltransferase 3" evidence="2">
    <location>
        <begin position="4"/>
        <end position="315"/>
    </location>
</feature>
<feature type="transmembrane region" description="Helical" evidence="1">
    <location>
        <begin position="127"/>
        <end position="148"/>
    </location>
</feature>
<dbReference type="PANTHER" id="PTHR23028:SF53">
    <property type="entry name" value="ACYL_TRANSF_3 DOMAIN-CONTAINING PROTEIN"/>
    <property type="match status" value="1"/>
</dbReference>
<dbReference type="GO" id="GO:0000271">
    <property type="term" value="P:polysaccharide biosynthetic process"/>
    <property type="evidence" value="ECO:0007669"/>
    <property type="project" value="TreeGrafter"/>
</dbReference>
<dbReference type="InterPro" id="IPR002656">
    <property type="entry name" value="Acyl_transf_3_dom"/>
</dbReference>
<dbReference type="AlphaFoldDB" id="A0A7C0Y3A2"/>
<accession>A0A7C0Y3A2</accession>
<feature type="transmembrane region" description="Helical" evidence="1">
    <location>
        <begin position="155"/>
        <end position="176"/>
    </location>
</feature>
<dbReference type="PANTHER" id="PTHR23028">
    <property type="entry name" value="ACETYLTRANSFERASE"/>
    <property type="match status" value="1"/>
</dbReference>
<evidence type="ECO:0000256" key="1">
    <source>
        <dbReference type="SAM" id="Phobius"/>
    </source>
</evidence>
<feature type="transmembrane region" description="Helical" evidence="1">
    <location>
        <begin position="274"/>
        <end position="293"/>
    </location>
</feature>
<keyword evidence="3" id="KW-0012">Acyltransferase</keyword>
<evidence type="ECO:0000259" key="2">
    <source>
        <dbReference type="Pfam" id="PF01757"/>
    </source>
</evidence>
<gene>
    <name evidence="3" type="ORF">ENG63_08230</name>
</gene>
<dbReference type="Proteomes" id="UP000886289">
    <property type="component" value="Unassembled WGS sequence"/>
</dbReference>
<protein>
    <submittedName>
        <fullName evidence="3">Acyltransferase</fullName>
    </submittedName>
</protein>
<keyword evidence="3" id="KW-0808">Transferase</keyword>
<name>A0A7C0Y3A2_DESA2</name>
<feature type="transmembrane region" description="Helical" evidence="1">
    <location>
        <begin position="182"/>
        <end position="201"/>
    </location>
</feature>
<keyword evidence="1" id="KW-0472">Membrane</keyword>
<keyword evidence="1" id="KW-0812">Transmembrane</keyword>
<feature type="transmembrane region" description="Helical" evidence="1">
    <location>
        <begin position="30"/>
        <end position="48"/>
    </location>
</feature>
<proteinExistence type="predicted"/>
<dbReference type="GO" id="GO:0016747">
    <property type="term" value="F:acyltransferase activity, transferring groups other than amino-acyl groups"/>
    <property type="evidence" value="ECO:0007669"/>
    <property type="project" value="InterPro"/>
</dbReference>
<comment type="caution">
    <text evidence="3">The sequence shown here is derived from an EMBL/GenBank/DDBJ whole genome shotgun (WGS) entry which is preliminary data.</text>
</comment>
<feature type="transmembrane region" description="Helical" evidence="1">
    <location>
        <begin position="299"/>
        <end position="320"/>
    </location>
</feature>
<sequence length="331" mass="38785">MTGYLRFLLAYLVLLSHVGPGVVHGFNLGVFAVVIFYILAGHVITHLLENIFSARPLWVYYIERGLRIYPLYLFACFCTIIFLLLTHFGIPRFTPLNLFFNLFVIPLNYYMWLQKYEVVLTGLNPPFGWWLVPPAWTLGLELQVYLIFPFLIRYQLLKVVCFLLSLFIFTLSNLKILNTDYWGYRLLPGVLFIFLLGSILQRLKDGRALFKERFLLIFSYSVSLLSFIYLVLFRSFSQPYIRETLLGIIIGVPLTYFCLHFSKKLPFNRLAGSLSYAVYVFHFLSIWILKWTSLHLSPIFLTLSVTFLTFTFSFLGVFLVEKPIEKLRFNL</sequence>
<evidence type="ECO:0000313" key="3">
    <source>
        <dbReference type="EMBL" id="HDD44827.1"/>
    </source>
</evidence>
<keyword evidence="1" id="KW-1133">Transmembrane helix</keyword>
<dbReference type="Pfam" id="PF01757">
    <property type="entry name" value="Acyl_transf_3"/>
    <property type="match status" value="1"/>
</dbReference>
<feature type="transmembrane region" description="Helical" evidence="1">
    <location>
        <begin position="213"/>
        <end position="232"/>
    </location>
</feature>
<dbReference type="GO" id="GO:0016020">
    <property type="term" value="C:membrane"/>
    <property type="evidence" value="ECO:0007669"/>
    <property type="project" value="TreeGrafter"/>
</dbReference>
<feature type="transmembrane region" description="Helical" evidence="1">
    <location>
        <begin position="244"/>
        <end position="262"/>
    </location>
</feature>
<organism evidence="3">
    <name type="scientific">Desulfofervidus auxilii</name>
    <dbReference type="NCBI Taxonomy" id="1621989"/>
    <lineage>
        <taxon>Bacteria</taxon>
        <taxon>Pseudomonadati</taxon>
        <taxon>Thermodesulfobacteriota</taxon>
        <taxon>Candidatus Desulfofervidia</taxon>
        <taxon>Candidatus Desulfofervidales</taxon>
        <taxon>Candidatus Desulfofervidaceae</taxon>
        <taxon>Candidatus Desulfofervidus</taxon>
    </lineage>
</organism>
<dbReference type="EMBL" id="DRBS01000306">
    <property type="protein sequence ID" value="HDD44827.1"/>
    <property type="molecule type" value="Genomic_DNA"/>
</dbReference>